<keyword evidence="5" id="KW-0067">ATP-binding</keyword>
<evidence type="ECO:0000256" key="2">
    <source>
        <dbReference type="ARBA" id="ARBA00022741"/>
    </source>
</evidence>
<accession>A0ABN0CZK1</accession>
<dbReference type="Proteomes" id="UP000004018">
    <property type="component" value="Unassembled WGS sequence"/>
</dbReference>
<dbReference type="PROSITE" id="PS51195">
    <property type="entry name" value="Q_MOTIF"/>
    <property type="match status" value="1"/>
</dbReference>
<dbReference type="CDD" id="cd00268">
    <property type="entry name" value="DEADc"/>
    <property type="match status" value="1"/>
</dbReference>
<dbReference type="InterPro" id="IPR014001">
    <property type="entry name" value="Helicase_ATP-bd"/>
</dbReference>
<dbReference type="SMART" id="SM00487">
    <property type="entry name" value="DEXDc"/>
    <property type="match status" value="1"/>
</dbReference>
<evidence type="ECO:0000313" key="12">
    <source>
        <dbReference type="Proteomes" id="UP000004018"/>
    </source>
</evidence>
<keyword evidence="3" id="KW-0378">Hydrolase</keyword>
<dbReference type="Pfam" id="PF00270">
    <property type="entry name" value="DEAD"/>
    <property type="match status" value="1"/>
</dbReference>
<dbReference type="SMART" id="SM00490">
    <property type="entry name" value="HELICc"/>
    <property type="match status" value="1"/>
</dbReference>
<dbReference type="InterPro" id="IPR027417">
    <property type="entry name" value="P-loop_NTPase"/>
</dbReference>
<evidence type="ECO:0000259" key="9">
    <source>
        <dbReference type="PROSITE" id="PS51194"/>
    </source>
</evidence>
<dbReference type="CDD" id="cd18787">
    <property type="entry name" value="SF2_C_DEAD"/>
    <property type="match status" value="1"/>
</dbReference>
<comment type="caution">
    <text evidence="11">The sequence shown here is derived from an EMBL/GenBank/DDBJ whole genome shotgun (WGS) entry which is preliminary data.</text>
</comment>
<dbReference type="PROSITE" id="PS51194">
    <property type="entry name" value="HELICASE_CTER"/>
    <property type="match status" value="1"/>
</dbReference>
<proteinExistence type="predicted"/>
<feature type="compositionally biased region" description="Basic residues" evidence="7">
    <location>
        <begin position="403"/>
        <end position="420"/>
    </location>
</feature>
<dbReference type="PROSITE" id="PS51192">
    <property type="entry name" value="HELICASE_ATP_BIND_1"/>
    <property type="match status" value="1"/>
</dbReference>
<feature type="region of interest" description="Disordered" evidence="7">
    <location>
        <begin position="400"/>
        <end position="420"/>
    </location>
</feature>
<keyword evidence="12" id="KW-1185">Reference proteome</keyword>
<evidence type="ECO:0000259" key="8">
    <source>
        <dbReference type="PROSITE" id="PS51192"/>
    </source>
</evidence>
<gene>
    <name evidence="11" type="ORF">HMPREF1039_0343</name>
</gene>
<name>A0ABN0CZK1_9FIRM</name>
<evidence type="ECO:0000256" key="3">
    <source>
        <dbReference type="ARBA" id="ARBA00022801"/>
    </source>
</evidence>
<feature type="short sequence motif" description="Q motif" evidence="6">
    <location>
        <begin position="3"/>
        <end position="31"/>
    </location>
</feature>
<dbReference type="Pfam" id="PF00271">
    <property type="entry name" value="Helicase_C"/>
    <property type="match status" value="1"/>
</dbReference>
<evidence type="ECO:0000259" key="10">
    <source>
        <dbReference type="PROSITE" id="PS51195"/>
    </source>
</evidence>
<reference evidence="11 12" key="1">
    <citation type="submission" date="2011-04" db="EMBL/GenBank/DDBJ databases">
        <authorList>
            <person name="Harkins D.M."/>
            <person name="Madupu R."/>
            <person name="Durkin A.S."/>
            <person name="Torralba M."/>
            <person name="Methe B."/>
            <person name="Sutton G.G."/>
            <person name="Nelson K.E."/>
        </authorList>
    </citation>
    <scope>NUCLEOTIDE SEQUENCE [LARGE SCALE GENOMIC DNA]</scope>
    <source>
        <strain evidence="11 12">UPII 199-6</strain>
    </source>
</reference>
<protein>
    <recommendedName>
        <fullName evidence="1">RNA helicase</fullName>
        <ecNumber evidence="1">3.6.4.13</ecNumber>
    </recommendedName>
</protein>
<dbReference type="PANTHER" id="PTHR47963:SF8">
    <property type="entry name" value="ATP-DEPENDENT RNA HELICASE DEAD"/>
    <property type="match status" value="1"/>
</dbReference>
<dbReference type="InterPro" id="IPR011545">
    <property type="entry name" value="DEAD/DEAH_box_helicase_dom"/>
</dbReference>
<dbReference type="GO" id="GO:0004386">
    <property type="term" value="F:helicase activity"/>
    <property type="evidence" value="ECO:0007669"/>
    <property type="project" value="UniProtKB-KW"/>
</dbReference>
<sequence>MNTTFQTLGVSPILCELLKKRGIAVPTQVQEKALPALFQGRDILGQAQTGTGKTLAFLLPALQQIHPDQHQEQVLILAPTRELAKQITAVATDLAAALHIDVLNIIGGQTIENQLQKLQRHPQVIIGTPGRLLDHCRRHSLNLTGVGRIIVDEADQLLQTGFLEDVDTLLDMTPKRRQLLFFSATVPDKIKSLAKKHMHNPFVFHVLEGSSIALETIEQRIYMIKEEQKFSFLCKLLHEMNPYLSVIFCNTKERTSILAGQLIRAGFAVSELHGDLSQGRRTQVLRDFSKAKTQLLVATDIAARGLDIAGITHVFNYDVPHDIDYYIHRIGRTGRAGNDGLAVTLATAADEDWVRRIEHAIRATITKYTASGKIQVKQAPTAPKKKRIYKDKLPVATYQATKEKRHKTLHKGGNNRRRRS</sequence>
<dbReference type="InterPro" id="IPR001650">
    <property type="entry name" value="Helicase_C-like"/>
</dbReference>
<evidence type="ECO:0000256" key="7">
    <source>
        <dbReference type="SAM" id="MobiDB-lite"/>
    </source>
</evidence>
<feature type="domain" description="DEAD-box RNA helicase Q" evidence="10">
    <location>
        <begin position="3"/>
        <end position="31"/>
    </location>
</feature>
<dbReference type="EMBL" id="AFIJ01000032">
    <property type="protein sequence ID" value="EGL39848.1"/>
    <property type="molecule type" value="Genomic_DNA"/>
</dbReference>
<keyword evidence="4 11" id="KW-0347">Helicase</keyword>
<dbReference type="PANTHER" id="PTHR47963">
    <property type="entry name" value="DEAD-BOX ATP-DEPENDENT RNA HELICASE 47, MITOCHONDRIAL"/>
    <property type="match status" value="1"/>
</dbReference>
<dbReference type="InterPro" id="IPR044742">
    <property type="entry name" value="DEAD/DEAH_RhlB"/>
</dbReference>
<evidence type="ECO:0000313" key="11">
    <source>
        <dbReference type="EMBL" id="EGL39848.1"/>
    </source>
</evidence>
<dbReference type="RefSeq" id="WP_007391220.1">
    <property type="nucleotide sequence ID" value="NZ_AFIJ01000032.1"/>
</dbReference>
<evidence type="ECO:0000256" key="6">
    <source>
        <dbReference type="PROSITE-ProRule" id="PRU00552"/>
    </source>
</evidence>
<dbReference type="InterPro" id="IPR050547">
    <property type="entry name" value="DEAD_box_RNA_helicases"/>
</dbReference>
<dbReference type="EC" id="3.6.4.13" evidence="1"/>
<feature type="domain" description="Helicase ATP-binding" evidence="8">
    <location>
        <begin position="34"/>
        <end position="204"/>
    </location>
</feature>
<keyword evidence="2" id="KW-0547">Nucleotide-binding</keyword>
<dbReference type="SUPFAM" id="SSF52540">
    <property type="entry name" value="P-loop containing nucleoside triphosphate hydrolases"/>
    <property type="match status" value="1"/>
</dbReference>
<organism evidence="11 12">
    <name type="scientific">Megasphaera lornae</name>
    <dbReference type="NCBI Taxonomy" id="1000568"/>
    <lineage>
        <taxon>Bacteria</taxon>
        <taxon>Bacillati</taxon>
        <taxon>Bacillota</taxon>
        <taxon>Negativicutes</taxon>
        <taxon>Veillonellales</taxon>
        <taxon>Veillonellaceae</taxon>
        <taxon>Megasphaera</taxon>
    </lineage>
</organism>
<evidence type="ECO:0000256" key="4">
    <source>
        <dbReference type="ARBA" id="ARBA00022806"/>
    </source>
</evidence>
<evidence type="ECO:0000256" key="1">
    <source>
        <dbReference type="ARBA" id="ARBA00012552"/>
    </source>
</evidence>
<feature type="domain" description="Helicase C-terminal" evidence="9">
    <location>
        <begin position="216"/>
        <end position="380"/>
    </location>
</feature>
<dbReference type="InterPro" id="IPR014014">
    <property type="entry name" value="RNA_helicase_DEAD_Q_motif"/>
</dbReference>
<evidence type="ECO:0000256" key="5">
    <source>
        <dbReference type="ARBA" id="ARBA00022840"/>
    </source>
</evidence>
<dbReference type="Gene3D" id="3.40.50.300">
    <property type="entry name" value="P-loop containing nucleotide triphosphate hydrolases"/>
    <property type="match status" value="2"/>
</dbReference>